<dbReference type="GeneID" id="82526196"/>
<feature type="chain" id="PRO_5016139195" evidence="1">
    <location>
        <begin position="20"/>
        <end position="529"/>
    </location>
</feature>
<dbReference type="Pfam" id="PF14322">
    <property type="entry name" value="SusD-like_3"/>
    <property type="match status" value="1"/>
</dbReference>
<evidence type="ECO:0000259" key="2">
    <source>
        <dbReference type="Pfam" id="PF14322"/>
    </source>
</evidence>
<feature type="domain" description="SusD-like N-terminal" evidence="2">
    <location>
        <begin position="23"/>
        <end position="227"/>
    </location>
</feature>
<dbReference type="Gene3D" id="1.25.40.390">
    <property type="match status" value="2"/>
</dbReference>
<name>A0A2V1IJU5_9BACT</name>
<evidence type="ECO:0000313" key="3">
    <source>
        <dbReference type="EMBL" id="PWB02129.1"/>
    </source>
</evidence>
<dbReference type="RefSeq" id="WP_107032338.1">
    <property type="nucleotide sequence ID" value="NZ_CAOLSD010000001.1"/>
</dbReference>
<keyword evidence="1" id="KW-0732">Signal</keyword>
<sequence length="529" mass="60092">MNKYIKYAFALALPTVALSSCDDYLDTMPDNRATINSEDKIKSLLVSAYPTHEFSLVCEMSSDNCDDAGPNNPYTERYWDDAFAWKDEVENFNESLSRYWEDSYNCIASANEALEGIKRLGGPETTSLQGLYSEALLCRAYNHFMLAQLFCMPWTQNAAQELGLPYMEHPETELRPEYERGNLADFYEKIEADLTEGLKYVTDSHLDVPKYHFNQKAAYAFATKFYLAVEKWQDAADWATKCVGSSPRSLLRDYDTQAALPVDGNNILNEPQAVEYIKITNSCNLMFTTAYSTLGVVFNRAYSGSRYNHNSHIAETETFRARHPFGSMKRVYGMYRGTNIDKALLRKVPCLFEYTDIVAGNGFYHTVVPVLTIDETLLNRAEAYIMLNRYTEAAADLTLWAQNITTGCPTLTPENITNLYNSASYSYSADNPIEGTIKKHLNPAFAIDAEGSTQEAMLQCMLAFRRIETLHFGFRWFDIKRYGIEIPRRTLNASGLPSVQTDFLAKDDKRRAFQLPLEVRDAGLEANPR</sequence>
<keyword evidence="4" id="KW-1185">Reference proteome</keyword>
<dbReference type="InterPro" id="IPR033985">
    <property type="entry name" value="SusD-like_N"/>
</dbReference>
<protein>
    <submittedName>
        <fullName evidence="3">RagB/SusD family nutrient uptake outer membrane protein</fullName>
    </submittedName>
</protein>
<dbReference type="SUPFAM" id="SSF48452">
    <property type="entry name" value="TPR-like"/>
    <property type="match status" value="1"/>
</dbReference>
<comment type="caution">
    <text evidence="3">The sequence shown here is derived from an EMBL/GenBank/DDBJ whole genome shotgun (WGS) entry which is preliminary data.</text>
</comment>
<dbReference type="AlphaFoldDB" id="A0A2V1IJU5"/>
<reference evidence="4" key="1">
    <citation type="submission" date="2018-02" db="EMBL/GenBank/DDBJ databases">
        <authorList>
            <person name="Clavel T."/>
            <person name="Strowig T."/>
        </authorList>
    </citation>
    <scope>NUCLEOTIDE SEQUENCE [LARGE SCALE GENOMIC DNA]</scope>
    <source>
        <strain evidence="4">DSM 103720</strain>
    </source>
</reference>
<evidence type="ECO:0000256" key="1">
    <source>
        <dbReference type="SAM" id="SignalP"/>
    </source>
</evidence>
<dbReference type="GO" id="GO:0009279">
    <property type="term" value="C:cell outer membrane"/>
    <property type="evidence" value="ECO:0007669"/>
    <property type="project" value="UniProtKB-SubCell"/>
</dbReference>
<gene>
    <name evidence="3" type="ORF">C5O23_07545</name>
</gene>
<dbReference type="InterPro" id="IPR011990">
    <property type="entry name" value="TPR-like_helical_dom_sf"/>
</dbReference>
<dbReference type="EMBL" id="PUEC01000015">
    <property type="protein sequence ID" value="PWB02129.1"/>
    <property type="molecule type" value="Genomic_DNA"/>
</dbReference>
<dbReference type="Proteomes" id="UP000244905">
    <property type="component" value="Unassembled WGS sequence"/>
</dbReference>
<dbReference type="PROSITE" id="PS51257">
    <property type="entry name" value="PROKAR_LIPOPROTEIN"/>
    <property type="match status" value="1"/>
</dbReference>
<organism evidence="3 4">
    <name type="scientific">Duncaniella muris</name>
    <dbReference type="NCBI Taxonomy" id="2094150"/>
    <lineage>
        <taxon>Bacteria</taxon>
        <taxon>Pseudomonadati</taxon>
        <taxon>Bacteroidota</taxon>
        <taxon>Bacteroidia</taxon>
        <taxon>Bacteroidales</taxon>
        <taxon>Muribaculaceae</taxon>
        <taxon>Duncaniella</taxon>
    </lineage>
</organism>
<proteinExistence type="predicted"/>
<accession>A0A2V1IJU5</accession>
<evidence type="ECO:0000313" key="4">
    <source>
        <dbReference type="Proteomes" id="UP000244905"/>
    </source>
</evidence>
<feature type="signal peptide" evidence="1">
    <location>
        <begin position="1"/>
        <end position="19"/>
    </location>
</feature>